<proteinExistence type="inferred from homology"/>
<keyword evidence="3 5" id="KW-0326">Glycosidase</keyword>
<dbReference type="InterPro" id="IPR048912">
    <property type="entry name" value="BetaGal1-like_ABD1"/>
</dbReference>
<evidence type="ECO:0000256" key="4">
    <source>
        <dbReference type="PIRSR" id="PIRSR006336-1"/>
    </source>
</evidence>
<keyword evidence="2 5" id="KW-0378">Hydrolase</keyword>
<dbReference type="InterPro" id="IPR031330">
    <property type="entry name" value="Gly_Hdrlase_35_cat"/>
</dbReference>
<feature type="active site" description="Proton donor" evidence="4">
    <location>
        <position position="182"/>
    </location>
</feature>
<dbReference type="Pfam" id="PF01301">
    <property type="entry name" value="Glyco_hydro_35"/>
    <property type="match status" value="1"/>
</dbReference>
<reference evidence="10 11" key="1">
    <citation type="submission" date="2019-03" db="EMBL/GenBank/DDBJ databases">
        <title>Genomics of glacier-inhabiting Cryobacterium strains.</title>
        <authorList>
            <person name="Liu Q."/>
            <person name="Xin Y.-H."/>
        </authorList>
    </citation>
    <scope>NUCLEOTIDE SEQUENCE [LARGE SCALE GENOMIC DNA]</scope>
    <source>
        <strain evidence="10 11">MDT1-3</strain>
    </source>
</reference>
<gene>
    <name evidence="10" type="ORF">E3O19_12345</name>
</gene>
<dbReference type="FunFam" id="3.20.20.80:FF:000115">
    <property type="entry name" value="Beta-galactosidase"/>
    <property type="match status" value="1"/>
</dbReference>
<dbReference type="GO" id="GO:0005975">
    <property type="term" value="P:carbohydrate metabolic process"/>
    <property type="evidence" value="ECO:0007669"/>
    <property type="project" value="InterPro"/>
</dbReference>
<evidence type="ECO:0000256" key="5">
    <source>
        <dbReference type="RuleBase" id="RU000675"/>
    </source>
</evidence>
<dbReference type="PROSITE" id="PS01182">
    <property type="entry name" value="GLYCOSYL_HYDROL_F35"/>
    <property type="match status" value="1"/>
</dbReference>
<feature type="domain" description="Glycoside hydrolase 35 catalytic" evidence="7">
    <location>
        <begin position="35"/>
        <end position="348"/>
    </location>
</feature>
<dbReference type="Proteomes" id="UP000298412">
    <property type="component" value="Unassembled WGS sequence"/>
</dbReference>
<feature type="domain" description="Beta-galactosidase galactose-binding" evidence="9">
    <location>
        <begin position="526"/>
        <end position="584"/>
    </location>
</feature>
<dbReference type="InterPro" id="IPR019801">
    <property type="entry name" value="Glyco_hydro_35_CS"/>
</dbReference>
<comment type="caution">
    <text evidence="10">The sequence shown here is derived from an EMBL/GenBank/DDBJ whole genome shotgun (WGS) entry which is preliminary data.</text>
</comment>
<evidence type="ECO:0000313" key="10">
    <source>
        <dbReference type="EMBL" id="TFC13254.1"/>
    </source>
</evidence>
<dbReference type="RefSeq" id="WP_134568015.1">
    <property type="nucleotide sequence ID" value="NZ_SOFP01000054.1"/>
</dbReference>
<dbReference type="EC" id="3.2.1.23" evidence="5"/>
<dbReference type="InterPro" id="IPR008979">
    <property type="entry name" value="Galactose-bd-like_sf"/>
</dbReference>
<dbReference type="Pfam" id="PF21467">
    <property type="entry name" value="BetaGal_gal-bd"/>
    <property type="match status" value="1"/>
</dbReference>
<evidence type="ECO:0000259" key="7">
    <source>
        <dbReference type="Pfam" id="PF01301"/>
    </source>
</evidence>
<dbReference type="InterPro" id="IPR017853">
    <property type="entry name" value="GH"/>
</dbReference>
<dbReference type="GO" id="GO:0004565">
    <property type="term" value="F:beta-galactosidase activity"/>
    <property type="evidence" value="ECO:0007669"/>
    <property type="project" value="UniProtKB-EC"/>
</dbReference>
<comment type="catalytic activity">
    <reaction evidence="5">
        <text>Hydrolysis of terminal non-reducing beta-D-galactose residues in beta-D-galactosides.</text>
        <dbReference type="EC" id="3.2.1.23"/>
    </reaction>
</comment>
<feature type="domain" description="Beta-galactosidase 1-like first all-beta" evidence="8">
    <location>
        <begin position="394"/>
        <end position="504"/>
    </location>
</feature>
<keyword evidence="11" id="KW-1185">Reference proteome</keyword>
<sequence length="612" mass="68301">MSFSRRDGILTVNHETSSLKRETKSPTFTIGIDDFLLHGKPFQIISGALHYFRVHPDLWADRIHKARLMGLNTIETYVPWNQHAPQRGVFDTTAGLDLARFLRLVSEEGMHAIIRPGPYICAEWDNGGLPAWLTADPDVRIRRFEPKFLTAVREYFEQLLPIISVAQIDRGGPVILFQIENEYGAYGADKPYLQALVAMAHDLGITVPLTTVDQSTDQMLDDGSLPELHRTASFGSRSNERLATLRRHQTTGPLMCSEFWDGWFDHWGEHHHTTPVADAAHELDLMLAAGASVNIYMFHGGTNFGFSNGANDKGTYKSQVTSYDYDAPLDEAGYPTEKYHAFREVIGRYSQLPACVPASATNAPAFQTPFQITVPLTDVREKLGRWRVFEHAPTMDHTEQYRGLCIYRTTLNHSDDKIARSGILRLAEIRDRALVSIDGTSVGALNRDNRERAIALPAGDILELLVEDLGRVSYGTRIGEPKGVIGPITLNGEELVHWEVLSLDLTAIDGSLFAGIPTLNLDPMGPSFSKTEFTLSASTDLFLDTSEWGKGIAWINGFNLGRYWSRGPQSTLYIPRSQLRTGINELIILELHAHAQSTARFLPRPSLGNTDY</sequence>
<evidence type="ECO:0000259" key="9">
    <source>
        <dbReference type="Pfam" id="PF21467"/>
    </source>
</evidence>
<evidence type="ECO:0000313" key="11">
    <source>
        <dbReference type="Proteomes" id="UP000298412"/>
    </source>
</evidence>
<feature type="active site" description="Nucleophile" evidence="4">
    <location>
        <position position="258"/>
    </location>
</feature>
<dbReference type="InterPro" id="IPR001944">
    <property type="entry name" value="Glycoside_Hdrlase_35"/>
</dbReference>
<dbReference type="AlphaFoldDB" id="A0A4R8WPZ4"/>
<dbReference type="InterPro" id="IPR048913">
    <property type="entry name" value="BetaGal_gal-bd"/>
</dbReference>
<protein>
    <recommendedName>
        <fullName evidence="5">Beta-galactosidase</fullName>
        <ecNumber evidence="5">3.2.1.23</ecNumber>
    </recommendedName>
</protein>
<dbReference type="InterPro" id="IPR026283">
    <property type="entry name" value="B-gal_1-like"/>
</dbReference>
<dbReference type="Gene3D" id="3.20.20.80">
    <property type="entry name" value="Glycosidases"/>
    <property type="match status" value="1"/>
</dbReference>
<evidence type="ECO:0000259" key="8">
    <source>
        <dbReference type="Pfam" id="PF21317"/>
    </source>
</evidence>
<dbReference type="Gene3D" id="2.60.120.260">
    <property type="entry name" value="Galactose-binding domain-like"/>
    <property type="match status" value="2"/>
</dbReference>
<organism evidence="10 11">
    <name type="scientific">Cryobacterium algoritolerans</name>
    <dbReference type="NCBI Taxonomy" id="1259184"/>
    <lineage>
        <taxon>Bacteria</taxon>
        <taxon>Bacillati</taxon>
        <taxon>Actinomycetota</taxon>
        <taxon>Actinomycetes</taxon>
        <taxon>Micrococcales</taxon>
        <taxon>Microbacteriaceae</taxon>
        <taxon>Cryobacterium</taxon>
    </lineage>
</organism>
<accession>A0A4R8WPZ4</accession>
<dbReference type="PIRSF" id="PIRSF006336">
    <property type="entry name" value="B-gal"/>
    <property type="match status" value="1"/>
</dbReference>
<dbReference type="SUPFAM" id="SSF51445">
    <property type="entry name" value="(Trans)glycosidases"/>
    <property type="match status" value="1"/>
</dbReference>
<evidence type="ECO:0000256" key="3">
    <source>
        <dbReference type="ARBA" id="ARBA00023295"/>
    </source>
</evidence>
<comment type="similarity">
    <text evidence="1 6">Belongs to the glycosyl hydrolase 35 family.</text>
</comment>
<dbReference type="EMBL" id="SOFP01000054">
    <property type="protein sequence ID" value="TFC13254.1"/>
    <property type="molecule type" value="Genomic_DNA"/>
</dbReference>
<dbReference type="OrthoDB" id="9813184at2"/>
<evidence type="ECO:0000256" key="1">
    <source>
        <dbReference type="ARBA" id="ARBA00009809"/>
    </source>
</evidence>
<dbReference type="PANTHER" id="PTHR23421">
    <property type="entry name" value="BETA-GALACTOSIDASE RELATED"/>
    <property type="match status" value="1"/>
</dbReference>
<evidence type="ECO:0000256" key="2">
    <source>
        <dbReference type="ARBA" id="ARBA00022801"/>
    </source>
</evidence>
<dbReference type="SUPFAM" id="SSF49785">
    <property type="entry name" value="Galactose-binding domain-like"/>
    <property type="match status" value="1"/>
</dbReference>
<name>A0A4R8WPZ4_9MICO</name>
<dbReference type="PRINTS" id="PR00742">
    <property type="entry name" value="GLHYDRLASE35"/>
</dbReference>
<evidence type="ECO:0000256" key="6">
    <source>
        <dbReference type="RuleBase" id="RU003679"/>
    </source>
</evidence>
<dbReference type="Pfam" id="PF21317">
    <property type="entry name" value="BetaGal_ABD_1"/>
    <property type="match status" value="1"/>
</dbReference>